<dbReference type="CDD" id="cd09110">
    <property type="entry name" value="PLDc_CLS_1"/>
    <property type="match status" value="1"/>
</dbReference>
<dbReference type="GO" id="GO:0016020">
    <property type="term" value="C:membrane"/>
    <property type="evidence" value="ECO:0007669"/>
    <property type="project" value="TreeGrafter"/>
</dbReference>
<protein>
    <submittedName>
        <fullName evidence="2">Phosphatidylserine/phosphatidylglycerophosphate/cardiolipin synthase</fullName>
    </submittedName>
</protein>
<gene>
    <name evidence="2" type="ORF">SAMN02745752_00931</name>
</gene>
<proteinExistence type="predicted"/>
<evidence type="ECO:0000313" key="3">
    <source>
        <dbReference type="Proteomes" id="UP000182350"/>
    </source>
</evidence>
<feature type="domain" description="PLD phosphodiesterase" evidence="1">
    <location>
        <begin position="111"/>
        <end position="138"/>
    </location>
</feature>
<accession>A0A1K1VFP7</accession>
<dbReference type="Gene3D" id="3.30.870.10">
    <property type="entry name" value="Endonuclease Chain A"/>
    <property type="match status" value="2"/>
</dbReference>
<dbReference type="OrthoDB" id="9762009at2"/>
<dbReference type="CDD" id="cd09159">
    <property type="entry name" value="PLDc_ybhO_like_2"/>
    <property type="match status" value="1"/>
</dbReference>
<dbReference type="AlphaFoldDB" id="A0A1K1VFP7"/>
<sequence>MIPLARHFSWRSGHHTDLLIDGRHFFPDMLQAIEQAQDYVLLEVYLAASGRLMDCWVDALITAAARGVRVCVLLDGFGAASVNHADRQKLVKAGVRLNWFNPLHWRKLSRNLMRDHRKLLLVDGHTAWIGGFGLTNAFDGADHGWHEVVLKIMGPCVGDWQSLFWHTWHQARGRALSLPACQQQAVWAGGVEGRVVHGQGLYLHAIKWSLIRRINQAQRRIWLATPYFVPTYTLRKALRRAALRGVEVHLLLPGPITDHPPVRHAGRRFYNTLLQAGVRIYEYQPRFIHAKVSLCDDWVSIGSCNFDHWGMHWNLEANQEVESEALARRVVAWFESAREQSLWLDRRLWRQRPRLQRIKEYFWGMVDALVQRLR</sequence>
<name>A0A1K1VFP7_9GAMM</name>
<dbReference type="PANTHER" id="PTHR21248">
    <property type="entry name" value="CARDIOLIPIN SYNTHASE"/>
    <property type="match status" value="1"/>
</dbReference>
<dbReference type="PANTHER" id="PTHR21248:SF23">
    <property type="entry name" value="CARDIOLIPIN SYNTHASE B"/>
    <property type="match status" value="1"/>
</dbReference>
<evidence type="ECO:0000259" key="1">
    <source>
        <dbReference type="PROSITE" id="PS50035"/>
    </source>
</evidence>
<dbReference type="Proteomes" id="UP000182350">
    <property type="component" value="Unassembled WGS sequence"/>
</dbReference>
<dbReference type="Pfam" id="PF13091">
    <property type="entry name" value="PLDc_2"/>
    <property type="match status" value="2"/>
</dbReference>
<dbReference type="PROSITE" id="PS50035">
    <property type="entry name" value="PLD"/>
    <property type="match status" value="1"/>
</dbReference>
<dbReference type="SUPFAM" id="SSF56024">
    <property type="entry name" value="Phospholipase D/nuclease"/>
    <property type="match status" value="2"/>
</dbReference>
<dbReference type="GO" id="GO:0032049">
    <property type="term" value="P:cardiolipin biosynthetic process"/>
    <property type="evidence" value="ECO:0007669"/>
    <property type="project" value="UniProtKB-ARBA"/>
</dbReference>
<dbReference type="RefSeq" id="WP_072325164.1">
    <property type="nucleotide sequence ID" value="NZ_FPJW01000002.1"/>
</dbReference>
<dbReference type="GO" id="GO:0008808">
    <property type="term" value="F:cardiolipin synthase activity"/>
    <property type="evidence" value="ECO:0007669"/>
    <property type="project" value="TreeGrafter"/>
</dbReference>
<dbReference type="EMBL" id="FPJW01000002">
    <property type="protein sequence ID" value="SFX23555.1"/>
    <property type="molecule type" value="Genomic_DNA"/>
</dbReference>
<dbReference type="InterPro" id="IPR001736">
    <property type="entry name" value="PLipase_D/transphosphatidylase"/>
</dbReference>
<organism evidence="2 3">
    <name type="scientific">Marinospirillum alkaliphilum DSM 21637</name>
    <dbReference type="NCBI Taxonomy" id="1122209"/>
    <lineage>
        <taxon>Bacteria</taxon>
        <taxon>Pseudomonadati</taxon>
        <taxon>Pseudomonadota</taxon>
        <taxon>Gammaproteobacteria</taxon>
        <taxon>Oceanospirillales</taxon>
        <taxon>Oceanospirillaceae</taxon>
        <taxon>Marinospirillum</taxon>
    </lineage>
</organism>
<dbReference type="InterPro" id="IPR025202">
    <property type="entry name" value="PLD-like_dom"/>
</dbReference>
<evidence type="ECO:0000313" key="2">
    <source>
        <dbReference type="EMBL" id="SFX23555.1"/>
    </source>
</evidence>
<keyword evidence="3" id="KW-1185">Reference proteome</keyword>
<reference evidence="2 3" key="1">
    <citation type="submission" date="2016-11" db="EMBL/GenBank/DDBJ databases">
        <authorList>
            <person name="Jaros S."/>
            <person name="Januszkiewicz K."/>
            <person name="Wedrychowicz H."/>
        </authorList>
    </citation>
    <scope>NUCLEOTIDE SEQUENCE [LARGE SCALE GENOMIC DNA]</scope>
    <source>
        <strain evidence="2 3">DSM 21637</strain>
    </source>
</reference>
<dbReference type="STRING" id="1122209.SAMN02745752_00931"/>